<feature type="domain" description="DNA methylase N-4/N-6" evidence="9">
    <location>
        <begin position="19"/>
        <end position="94"/>
    </location>
</feature>
<evidence type="ECO:0000256" key="6">
    <source>
        <dbReference type="ARBA" id="ARBA00023125"/>
    </source>
</evidence>
<organism evidence="10 11">
    <name type="scientific">Carboxydichorda subterranea</name>
    <dbReference type="NCBI Taxonomy" id="3109565"/>
    <lineage>
        <taxon>Bacteria</taxon>
        <taxon>Bacillati</taxon>
        <taxon>Bacillota</taxon>
        <taxon>Limnochordia</taxon>
        <taxon>Limnochordales</taxon>
        <taxon>Geochordaceae</taxon>
        <taxon>Carboxydichorda</taxon>
    </lineage>
</organism>
<dbReference type="PROSITE" id="PS00093">
    <property type="entry name" value="N4_MTASE"/>
    <property type="match status" value="1"/>
</dbReference>
<reference evidence="10 11" key="1">
    <citation type="journal article" date="2024" name="Front. Microbiol.">
        <title>Novel thermophilic genera Geochorda gen. nov. and Carboxydochorda gen. nov. from the deep terrestrial subsurface reveal the ecophysiological diversity in the class Limnochordia.</title>
        <authorList>
            <person name="Karnachuk O.V."/>
            <person name="Lukina A.P."/>
            <person name="Avakyan M.R."/>
            <person name="Kadnikov V.V."/>
            <person name="Begmatov S."/>
            <person name="Beletsky A.V."/>
            <person name="Vlasova K.G."/>
            <person name="Novikov A.A."/>
            <person name="Shcherbakova V.A."/>
            <person name="Mardanov A.V."/>
            <person name="Ravin N.V."/>
        </authorList>
    </citation>
    <scope>NUCLEOTIDE SEQUENCE [LARGE SCALE GENOMIC DNA]</scope>
    <source>
        <strain evidence="10 11">L945</strain>
    </source>
</reference>
<proteinExistence type="inferred from homology"/>
<dbReference type="Pfam" id="PF01555">
    <property type="entry name" value="N6_N4_Mtase"/>
    <property type="match status" value="2"/>
</dbReference>
<evidence type="ECO:0000313" key="10">
    <source>
        <dbReference type="EMBL" id="WRP17908.1"/>
    </source>
</evidence>
<dbReference type="InterPro" id="IPR017985">
    <property type="entry name" value="MeTrfase_CN4_CS"/>
</dbReference>
<evidence type="ECO:0000256" key="5">
    <source>
        <dbReference type="ARBA" id="ARBA00022747"/>
    </source>
</evidence>
<feature type="domain" description="DNA methylase N-4/N-6" evidence="9">
    <location>
        <begin position="126"/>
        <end position="263"/>
    </location>
</feature>
<evidence type="ECO:0000256" key="3">
    <source>
        <dbReference type="ARBA" id="ARBA00022679"/>
    </source>
</evidence>
<dbReference type="Gene3D" id="3.40.50.150">
    <property type="entry name" value="Vaccinia Virus protein VP39"/>
    <property type="match status" value="2"/>
</dbReference>
<sequence length="271" mass="31112">MKRRANDLDGRTWQRYSISIWSDVKKTPEEMRLGHPAMFPVQLVQRLIEAFTTREDRVVLDPFAGTGATCVAAEALGKVGVGIELSPQYCAVARQRPPCAQPPGGERRIHCDDARHLLRYVAHESVDLVVTSPPYWDILLQRRTADGKAIRHYGAAEADLGKIREYDAFLGALREVFSAVYAALKAGRYCIVVVMDLRKKDRFYPLHADLARVMESIGFIWDDLIVWDRRHEYNHMRPLGYPWRFRVNKAHEFVLIFQKPPRRTAGDERPA</sequence>
<dbReference type="EMBL" id="CP141615">
    <property type="protein sequence ID" value="WRP17908.1"/>
    <property type="molecule type" value="Genomic_DNA"/>
</dbReference>
<protein>
    <recommendedName>
        <fullName evidence="8">Methyltransferase</fullName>
        <ecNumber evidence="8">2.1.1.-</ecNumber>
    </recommendedName>
</protein>
<dbReference type="EC" id="2.1.1.-" evidence="8"/>
<dbReference type="PRINTS" id="PR00508">
    <property type="entry name" value="S21N4MTFRASE"/>
</dbReference>
<evidence type="ECO:0000313" key="11">
    <source>
        <dbReference type="Proteomes" id="UP001332192"/>
    </source>
</evidence>
<evidence type="ECO:0000256" key="7">
    <source>
        <dbReference type="ARBA" id="ARBA00049120"/>
    </source>
</evidence>
<dbReference type="Proteomes" id="UP001332192">
    <property type="component" value="Chromosome"/>
</dbReference>
<dbReference type="InterPro" id="IPR029063">
    <property type="entry name" value="SAM-dependent_MTases_sf"/>
</dbReference>
<evidence type="ECO:0000256" key="2">
    <source>
        <dbReference type="ARBA" id="ARBA00022603"/>
    </source>
</evidence>
<keyword evidence="6" id="KW-0238">DNA-binding</keyword>
<evidence type="ECO:0000259" key="9">
    <source>
        <dbReference type="Pfam" id="PF01555"/>
    </source>
</evidence>
<keyword evidence="3" id="KW-0808">Transferase</keyword>
<keyword evidence="5" id="KW-0680">Restriction system</keyword>
<dbReference type="CDD" id="cd02440">
    <property type="entry name" value="AdoMet_MTases"/>
    <property type="match status" value="1"/>
</dbReference>
<dbReference type="SUPFAM" id="SSF53335">
    <property type="entry name" value="S-adenosyl-L-methionine-dependent methyltransferases"/>
    <property type="match status" value="2"/>
</dbReference>
<evidence type="ECO:0000256" key="1">
    <source>
        <dbReference type="ARBA" id="ARBA00010203"/>
    </source>
</evidence>
<comment type="similarity">
    <text evidence="1">Belongs to the N(4)/N(6)-methyltransferase family. N(4) subfamily.</text>
</comment>
<keyword evidence="2" id="KW-0489">Methyltransferase</keyword>
<accession>A0ABZ1C0S0</accession>
<keyword evidence="4" id="KW-0949">S-adenosyl-L-methionine</keyword>
<keyword evidence="11" id="KW-1185">Reference proteome</keyword>
<dbReference type="InterPro" id="IPR002941">
    <property type="entry name" value="DNA_methylase_N4/N6"/>
</dbReference>
<dbReference type="InterPro" id="IPR001091">
    <property type="entry name" value="RM_Methyltransferase"/>
</dbReference>
<comment type="catalytic activity">
    <reaction evidence="7">
        <text>a 2'-deoxycytidine in DNA + S-adenosyl-L-methionine = an N(4)-methyl-2'-deoxycytidine in DNA + S-adenosyl-L-homocysteine + H(+)</text>
        <dbReference type="Rhea" id="RHEA:16857"/>
        <dbReference type="Rhea" id="RHEA-COMP:11369"/>
        <dbReference type="Rhea" id="RHEA-COMP:13674"/>
        <dbReference type="ChEBI" id="CHEBI:15378"/>
        <dbReference type="ChEBI" id="CHEBI:57856"/>
        <dbReference type="ChEBI" id="CHEBI:59789"/>
        <dbReference type="ChEBI" id="CHEBI:85452"/>
        <dbReference type="ChEBI" id="CHEBI:137933"/>
        <dbReference type="EC" id="2.1.1.113"/>
    </reaction>
</comment>
<name>A0ABZ1C0S0_9FIRM</name>
<gene>
    <name evidence="10" type="ORF">U7230_02530</name>
</gene>
<dbReference type="RefSeq" id="WP_324717179.1">
    <property type="nucleotide sequence ID" value="NZ_CP141615.1"/>
</dbReference>
<evidence type="ECO:0000256" key="4">
    <source>
        <dbReference type="ARBA" id="ARBA00022691"/>
    </source>
</evidence>
<evidence type="ECO:0000256" key="8">
    <source>
        <dbReference type="RuleBase" id="RU362026"/>
    </source>
</evidence>